<gene>
    <name evidence="1" type="primary">ORF23577</name>
</gene>
<protein>
    <submittedName>
        <fullName evidence="1">Uncharacterized protein</fullName>
    </submittedName>
</protein>
<feature type="non-terminal residue" evidence="1">
    <location>
        <position position="1"/>
    </location>
</feature>
<reference evidence="1" key="1">
    <citation type="submission" date="2014-12" db="EMBL/GenBank/DDBJ databases">
        <title>Insight into the proteome of Arion vulgaris.</title>
        <authorList>
            <person name="Aradska J."/>
            <person name="Bulat T."/>
            <person name="Smidak R."/>
            <person name="Sarate P."/>
            <person name="Gangsoo J."/>
            <person name="Sialana F."/>
            <person name="Bilban M."/>
            <person name="Lubec G."/>
        </authorList>
    </citation>
    <scope>NUCLEOTIDE SEQUENCE</scope>
    <source>
        <tissue evidence="1">Skin</tissue>
    </source>
</reference>
<name>A0A0B6YEV3_9EUPU</name>
<accession>A0A0B6YEV3</accession>
<organism evidence="1">
    <name type="scientific">Arion vulgaris</name>
    <dbReference type="NCBI Taxonomy" id="1028688"/>
    <lineage>
        <taxon>Eukaryota</taxon>
        <taxon>Metazoa</taxon>
        <taxon>Spiralia</taxon>
        <taxon>Lophotrochozoa</taxon>
        <taxon>Mollusca</taxon>
        <taxon>Gastropoda</taxon>
        <taxon>Heterobranchia</taxon>
        <taxon>Euthyneura</taxon>
        <taxon>Panpulmonata</taxon>
        <taxon>Eupulmonata</taxon>
        <taxon>Stylommatophora</taxon>
        <taxon>Helicina</taxon>
        <taxon>Arionoidea</taxon>
        <taxon>Arionidae</taxon>
        <taxon>Arion</taxon>
    </lineage>
</organism>
<sequence>ASDNSKDSNCTLVPDLTDRNSDKNGLSVLECRHSVDSGCVDGDKNGDRFFDSMSFTSSETGSFRDETDSSARDYSLISSSHSDTYSISQMPHPK</sequence>
<dbReference type="AlphaFoldDB" id="A0A0B6YEV3"/>
<dbReference type="EMBL" id="HACG01007893">
    <property type="protein sequence ID" value="CEK54758.1"/>
    <property type="molecule type" value="Transcribed_RNA"/>
</dbReference>
<proteinExistence type="predicted"/>
<feature type="non-terminal residue" evidence="1">
    <location>
        <position position="94"/>
    </location>
</feature>
<evidence type="ECO:0000313" key="1">
    <source>
        <dbReference type="EMBL" id="CEK54758.1"/>
    </source>
</evidence>